<dbReference type="SUPFAM" id="SSF48008">
    <property type="entry name" value="GntR ligand-binding domain-like"/>
    <property type="match status" value="1"/>
</dbReference>
<dbReference type="AlphaFoldDB" id="A0A1B2DP57"/>
<keyword evidence="1" id="KW-0805">Transcription regulation</keyword>
<dbReference type="PROSITE" id="PS50949">
    <property type="entry name" value="HTH_GNTR"/>
    <property type="match status" value="1"/>
</dbReference>
<evidence type="ECO:0000256" key="3">
    <source>
        <dbReference type="ARBA" id="ARBA00023163"/>
    </source>
</evidence>
<dbReference type="PRINTS" id="PR00035">
    <property type="entry name" value="HTHGNTR"/>
</dbReference>
<gene>
    <name evidence="5" type="ORF">BBD42_25690</name>
</gene>
<organism evidence="5">
    <name type="scientific">Paenibacillus sp. BIHB 4019</name>
    <dbReference type="NCBI Taxonomy" id="1870819"/>
    <lineage>
        <taxon>Bacteria</taxon>
        <taxon>Bacillati</taxon>
        <taxon>Bacillota</taxon>
        <taxon>Bacilli</taxon>
        <taxon>Bacillales</taxon>
        <taxon>Paenibacillaceae</taxon>
        <taxon>Paenibacillus</taxon>
    </lineage>
</organism>
<dbReference type="RefSeq" id="WP_099520530.1">
    <property type="nucleotide sequence ID" value="NZ_CP016808.1"/>
</dbReference>
<keyword evidence="3" id="KW-0804">Transcription</keyword>
<dbReference type="Gene3D" id="1.20.120.530">
    <property type="entry name" value="GntR ligand-binding domain-like"/>
    <property type="match status" value="1"/>
</dbReference>
<dbReference type="EMBL" id="CP016808">
    <property type="protein sequence ID" value="ANY69498.1"/>
    <property type="molecule type" value="Genomic_DNA"/>
</dbReference>
<accession>A0A1B2DP57</accession>
<dbReference type="Gene3D" id="1.10.10.10">
    <property type="entry name" value="Winged helix-like DNA-binding domain superfamily/Winged helix DNA-binding domain"/>
    <property type="match status" value="1"/>
</dbReference>
<dbReference type="InterPro" id="IPR036390">
    <property type="entry name" value="WH_DNA-bd_sf"/>
</dbReference>
<dbReference type="SUPFAM" id="SSF46785">
    <property type="entry name" value="Winged helix' DNA-binding domain"/>
    <property type="match status" value="1"/>
</dbReference>
<evidence type="ECO:0000313" key="5">
    <source>
        <dbReference type="EMBL" id="ANY69498.1"/>
    </source>
</evidence>
<proteinExistence type="predicted"/>
<evidence type="ECO:0000256" key="2">
    <source>
        <dbReference type="ARBA" id="ARBA00023125"/>
    </source>
</evidence>
<protein>
    <submittedName>
        <fullName evidence="5">GntR family transcriptional regulator</fullName>
    </submittedName>
</protein>
<dbReference type="CDD" id="cd07377">
    <property type="entry name" value="WHTH_GntR"/>
    <property type="match status" value="1"/>
</dbReference>
<dbReference type="PANTHER" id="PTHR43537:SF24">
    <property type="entry name" value="GLUCONATE OPERON TRANSCRIPTIONAL REPRESSOR"/>
    <property type="match status" value="1"/>
</dbReference>
<dbReference type="InterPro" id="IPR036388">
    <property type="entry name" value="WH-like_DNA-bd_sf"/>
</dbReference>
<keyword evidence="2" id="KW-0238">DNA-binding</keyword>
<dbReference type="GO" id="GO:0003700">
    <property type="term" value="F:DNA-binding transcription factor activity"/>
    <property type="evidence" value="ECO:0007669"/>
    <property type="project" value="InterPro"/>
</dbReference>
<evidence type="ECO:0000259" key="4">
    <source>
        <dbReference type="PROSITE" id="PS50949"/>
    </source>
</evidence>
<dbReference type="Pfam" id="PF07729">
    <property type="entry name" value="FCD"/>
    <property type="match status" value="1"/>
</dbReference>
<dbReference type="Pfam" id="PF00392">
    <property type="entry name" value="GntR"/>
    <property type="match status" value="1"/>
</dbReference>
<reference evidence="5" key="1">
    <citation type="submission" date="2016-08" db="EMBL/GenBank/DDBJ databases">
        <title>Complete Genome Seqeunce of Paenibacillus sp. BIHB 4019 from tea rhizoplane.</title>
        <authorList>
            <person name="Thakur R."/>
            <person name="Swarnkar M.K."/>
            <person name="Gulati A."/>
        </authorList>
    </citation>
    <scope>NUCLEOTIDE SEQUENCE [LARGE SCALE GENOMIC DNA]</scope>
    <source>
        <strain evidence="5">BIHB4019</strain>
    </source>
</reference>
<dbReference type="PANTHER" id="PTHR43537">
    <property type="entry name" value="TRANSCRIPTIONAL REGULATOR, GNTR FAMILY"/>
    <property type="match status" value="1"/>
</dbReference>
<dbReference type="InterPro" id="IPR011711">
    <property type="entry name" value="GntR_C"/>
</dbReference>
<dbReference type="SMART" id="SM00895">
    <property type="entry name" value="FCD"/>
    <property type="match status" value="1"/>
</dbReference>
<dbReference type="InterPro" id="IPR008920">
    <property type="entry name" value="TF_FadR/GntR_C"/>
</dbReference>
<name>A0A1B2DP57_9BACL</name>
<sequence length="237" mass="26849">MQFEKVSAKKVSDFILEQLEEAIILKDFLAEEQLPTERELAAVFKASRLAVREALSELEGKGLIEKRIGAKGGTFVLPLTINSHQRTREEVRGGWDDMLKVFEYRSIIEPEAAFLAAKRISTAELELLRGFIETSMEEDCTREMFRSLDVKFHLSIAKASGNDYFEKAVRKIRTKINPALDLMPYNENVRRTSYDKHMLLLDALQAGNGNGAKEAMNQHIDETVHAIYARVVVEGDS</sequence>
<dbReference type="SMART" id="SM00345">
    <property type="entry name" value="HTH_GNTR"/>
    <property type="match status" value="1"/>
</dbReference>
<evidence type="ECO:0000256" key="1">
    <source>
        <dbReference type="ARBA" id="ARBA00023015"/>
    </source>
</evidence>
<dbReference type="InterPro" id="IPR000524">
    <property type="entry name" value="Tscrpt_reg_HTH_GntR"/>
</dbReference>
<dbReference type="GO" id="GO:0003677">
    <property type="term" value="F:DNA binding"/>
    <property type="evidence" value="ECO:0007669"/>
    <property type="project" value="UniProtKB-KW"/>
</dbReference>
<feature type="domain" description="HTH gntR-type" evidence="4">
    <location>
        <begin position="9"/>
        <end position="79"/>
    </location>
</feature>